<dbReference type="EMBL" id="MEYS01000002">
    <property type="protein sequence ID" value="OGD34021.1"/>
    <property type="molecule type" value="Genomic_DNA"/>
</dbReference>
<reference evidence="3 4" key="1">
    <citation type="journal article" date="2016" name="Nat. Commun.">
        <title>Thousands of microbial genomes shed light on interconnected biogeochemical processes in an aquifer system.</title>
        <authorList>
            <person name="Anantharaman K."/>
            <person name="Brown C.T."/>
            <person name="Hug L.A."/>
            <person name="Sharon I."/>
            <person name="Castelle C.J."/>
            <person name="Probst A.J."/>
            <person name="Thomas B.C."/>
            <person name="Singh A."/>
            <person name="Wilkins M.J."/>
            <person name="Karaoz U."/>
            <person name="Brodie E.L."/>
            <person name="Williams K.H."/>
            <person name="Hubbard S.S."/>
            <person name="Banfield J.F."/>
        </authorList>
    </citation>
    <scope>NUCLEOTIDE SEQUENCE [LARGE SCALE GENOMIC DNA]</scope>
</reference>
<feature type="region of interest" description="Disordered" evidence="2">
    <location>
        <begin position="1"/>
        <end position="57"/>
    </location>
</feature>
<evidence type="ECO:0000313" key="4">
    <source>
        <dbReference type="Proteomes" id="UP000176650"/>
    </source>
</evidence>
<name>A0A1F5BTT5_9BACT</name>
<dbReference type="STRING" id="1797298.A2988_00870"/>
<keyword evidence="1" id="KW-0175">Coiled coil</keyword>
<sequence>MENPEQWQKAEESLAETERLKRHKESLESEQELFADSGEVERIRTEESVGGVLSMDDAERLLDDEKKEAVVTDEGKNAQTIDEEISELEEGITERLGEKPHETGGLLRKEFPVDEEQRSHSDAWRMAAFREDAFRKGMREYVALERTIGNAQDATEAELVLISRLEKEESVILSSRRARVEAIRAKIAEKEAEMRGLSEHNPEVFVGSHLRELRQYRRDLDEGRLVETPYVTEQKRKALGAIRTGTPLFIHGHLGSGKSELAMAAAREYLSGRTEEDVLALTEESYNDWLKFHSQATETEKEEAREMLAEEARGAVIISGSKQTHQSEFYGHRALNIKEFFTQERLAKLKLAEESYAQWETENQNASEERKSLHWNGLLKAHLDEGGGTFSDFFLGPIYRAMKEGRPVIIDEVDAIPHDVLISLNHILTRQVGETVAVQQDSGEKIKIKRGFSVLMTGNFSSDADADIYLARQQMDAAFLSRLEKCRHDYLPQSAEQNIADASAQERADSELFHTLLARCMDRYGNLSVAEESIGKLWKLSVFAKKSQDIFSGKWADKETGEAGLTREMVGREVLSLRQLVRVIEAWRQDNMQYELDHYLFEKFVDQAGQETERAALYKIAQEVGLFDEQKGWPLAHDIEAGAGVAKFEAVSPKKKGEMPVWHGPRDTVEYAFGKAPERTEWPETKAGASAETQESLLKEVELLFEFQSAFKRELENISQEVDETCSLEERENAK</sequence>
<feature type="coiled-coil region" evidence="1">
    <location>
        <begin position="173"/>
        <end position="200"/>
    </location>
</feature>
<feature type="compositionally biased region" description="Basic and acidic residues" evidence="2">
    <location>
        <begin position="8"/>
        <end position="19"/>
    </location>
</feature>
<comment type="caution">
    <text evidence="3">The sequence shown here is derived from an EMBL/GenBank/DDBJ whole genome shotgun (WGS) entry which is preliminary data.</text>
</comment>
<proteinExistence type="predicted"/>
<protein>
    <submittedName>
        <fullName evidence="3">Uncharacterized protein</fullName>
    </submittedName>
</protein>
<dbReference type="InterPro" id="IPR027417">
    <property type="entry name" value="P-loop_NTPase"/>
</dbReference>
<organism evidence="3 4">
    <name type="scientific">Candidatus Azambacteria bacterium RIFCSPLOWO2_01_FULL_46_25</name>
    <dbReference type="NCBI Taxonomy" id="1797298"/>
    <lineage>
        <taxon>Bacteria</taxon>
        <taxon>Candidatus Azamiibacteriota</taxon>
    </lineage>
</organism>
<dbReference type="Gene3D" id="3.40.50.300">
    <property type="entry name" value="P-loop containing nucleotide triphosphate hydrolases"/>
    <property type="match status" value="1"/>
</dbReference>
<evidence type="ECO:0000256" key="2">
    <source>
        <dbReference type="SAM" id="MobiDB-lite"/>
    </source>
</evidence>
<dbReference type="Proteomes" id="UP000176650">
    <property type="component" value="Unassembled WGS sequence"/>
</dbReference>
<accession>A0A1F5BTT5</accession>
<dbReference type="SUPFAM" id="SSF52540">
    <property type="entry name" value="P-loop containing nucleoside triphosphate hydrolases"/>
    <property type="match status" value="1"/>
</dbReference>
<dbReference type="AlphaFoldDB" id="A0A1F5BTT5"/>
<evidence type="ECO:0000313" key="3">
    <source>
        <dbReference type="EMBL" id="OGD34021.1"/>
    </source>
</evidence>
<evidence type="ECO:0000256" key="1">
    <source>
        <dbReference type="SAM" id="Coils"/>
    </source>
</evidence>
<gene>
    <name evidence="3" type="ORF">A2988_00870</name>
</gene>